<dbReference type="PANTHER" id="PTHR32035">
    <property type="entry name" value="AURORA KINASE A-INTERACTING PROTEIN"/>
    <property type="match status" value="1"/>
</dbReference>
<evidence type="ECO:0000259" key="6">
    <source>
        <dbReference type="SMART" id="SM01155"/>
    </source>
</evidence>
<evidence type="ECO:0000256" key="1">
    <source>
        <dbReference type="ARBA" id="ARBA00004173"/>
    </source>
</evidence>
<evidence type="ECO:0000256" key="4">
    <source>
        <dbReference type="ARBA" id="ARBA00035682"/>
    </source>
</evidence>
<evidence type="ECO:0000313" key="8">
    <source>
        <dbReference type="Proteomes" id="UP001293593"/>
    </source>
</evidence>
<feature type="region of interest" description="Disordered" evidence="5">
    <location>
        <begin position="105"/>
        <end position="131"/>
    </location>
</feature>
<dbReference type="AlphaFoldDB" id="A0AAE1MSD7"/>
<dbReference type="GO" id="GO:0005739">
    <property type="term" value="C:mitochondrion"/>
    <property type="evidence" value="ECO:0007669"/>
    <property type="project" value="UniProtKB-SubCell"/>
</dbReference>
<comment type="subcellular location">
    <subcellularLocation>
        <location evidence="1">Mitochondrion</location>
    </subcellularLocation>
</comment>
<keyword evidence="8" id="KW-1185">Reference proteome</keyword>
<accession>A0AAE1MSD7</accession>
<comment type="caution">
    <text evidence="7">The sequence shown here is derived from an EMBL/GenBank/DDBJ whole genome shotgun (WGS) entry which is preliminary data.</text>
</comment>
<evidence type="ECO:0000313" key="7">
    <source>
        <dbReference type="EMBL" id="KAK4272138.1"/>
    </source>
</evidence>
<keyword evidence="2" id="KW-0496">Mitochondrion</keyword>
<gene>
    <name evidence="7" type="ORF">QN277_020729</name>
</gene>
<dbReference type="EMBL" id="JAWXYG010000005">
    <property type="protein sequence ID" value="KAK4272138.1"/>
    <property type="molecule type" value="Genomic_DNA"/>
</dbReference>
<dbReference type="PANTHER" id="PTHR32035:SF3">
    <property type="entry name" value="SMALL RIBOSOMAL SUBUNIT PROTEIN MS38"/>
    <property type="match status" value="1"/>
</dbReference>
<evidence type="ECO:0000256" key="2">
    <source>
        <dbReference type="ARBA" id="ARBA00023128"/>
    </source>
</evidence>
<proteinExistence type="inferred from homology"/>
<name>A0AAE1MSD7_9FABA</name>
<protein>
    <recommendedName>
        <fullName evidence="4">Small ribosomal subunit protein mS38</fullName>
    </recommendedName>
</protein>
<dbReference type="SMART" id="SM01155">
    <property type="entry name" value="DUF1713"/>
    <property type="match status" value="1"/>
</dbReference>
<feature type="compositionally biased region" description="Basic residues" evidence="5">
    <location>
        <begin position="108"/>
        <end position="131"/>
    </location>
</feature>
<evidence type="ECO:0000256" key="5">
    <source>
        <dbReference type="SAM" id="MobiDB-lite"/>
    </source>
</evidence>
<dbReference type="Pfam" id="PF08213">
    <property type="entry name" value="COX24_C"/>
    <property type="match status" value="1"/>
</dbReference>
<dbReference type="InterPro" id="IPR013177">
    <property type="entry name" value="Ribosomal_mS38_C"/>
</dbReference>
<comment type="similarity">
    <text evidence="3">Belongs to the mitochondrion-specific ribosomal protein mS38 family.</text>
</comment>
<organism evidence="7 8">
    <name type="scientific">Acacia crassicarpa</name>
    <name type="common">northern wattle</name>
    <dbReference type="NCBI Taxonomy" id="499986"/>
    <lineage>
        <taxon>Eukaryota</taxon>
        <taxon>Viridiplantae</taxon>
        <taxon>Streptophyta</taxon>
        <taxon>Embryophyta</taxon>
        <taxon>Tracheophyta</taxon>
        <taxon>Spermatophyta</taxon>
        <taxon>Magnoliopsida</taxon>
        <taxon>eudicotyledons</taxon>
        <taxon>Gunneridae</taxon>
        <taxon>Pentapetalae</taxon>
        <taxon>rosids</taxon>
        <taxon>fabids</taxon>
        <taxon>Fabales</taxon>
        <taxon>Fabaceae</taxon>
        <taxon>Caesalpinioideae</taxon>
        <taxon>mimosoid clade</taxon>
        <taxon>Acacieae</taxon>
        <taxon>Acacia</taxon>
    </lineage>
</organism>
<evidence type="ECO:0000256" key="3">
    <source>
        <dbReference type="ARBA" id="ARBA00035647"/>
    </source>
</evidence>
<feature type="domain" description="Ribosomal protein mS38 C-terminal" evidence="6">
    <location>
        <begin position="103"/>
        <end position="130"/>
    </location>
</feature>
<sequence>MASALPKLLTRSSVTRIVSAFRLHNPYAPTLLESLTSRPSPVVGINPEFQQPASLSPGQEHPDLSTIIFPSFPFGFPVNLVSSNVCCSTESVDEGMDDSQTMWADSVKKKRKKKMNKHKYQKLRKRMRRQN</sequence>
<dbReference type="Proteomes" id="UP001293593">
    <property type="component" value="Unassembled WGS sequence"/>
</dbReference>
<reference evidence="7" key="1">
    <citation type="submission" date="2023-10" db="EMBL/GenBank/DDBJ databases">
        <title>Chromosome-level genome of the transformable northern wattle, Acacia crassicarpa.</title>
        <authorList>
            <person name="Massaro I."/>
            <person name="Sinha N.R."/>
            <person name="Poethig S."/>
            <person name="Leichty A.R."/>
        </authorList>
    </citation>
    <scope>NUCLEOTIDE SEQUENCE</scope>
    <source>
        <strain evidence="7">Acra3RX</strain>
        <tissue evidence="7">Leaf</tissue>
    </source>
</reference>